<dbReference type="Pfam" id="PF00481">
    <property type="entry name" value="PP2C"/>
    <property type="match status" value="1"/>
</dbReference>
<dbReference type="GO" id="GO:0005829">
    <property type="term" value="C:cytosol"/>
    <property type="evidence" value="ECO:0007669"/>
    <property type="project" value="TreeGrafter"/>
</dbReference>
<dbReference type="EC" id="5.2.1.8" evidence="2"/>
<dbReference type="SUPFAM" id="SSF81606">
    <property type="entry name" value="PP2C-like"/>
    <property type="match status" value="1"/>
</dbReference>
<dbReference type="PROSITE" id="PS50198">
    <property type="entry name" value="PPIC_PPIASE_2"/>
    <property type="match status" value="1"/>
</dbReference>
<keyword evidence="3 5" id="KW-0697">Rotamase</keyword>
<proteinExistence type="predicted"/>
<dbReference type="GO" id="GO:0003755">
    <property type="term" value="F:peptidyl-prolyl cis-trans isomerase activity"/>
    <property type="evidence" value="ECO:0007669"/>
    <property type="project" value="UniProtKB-KW"/>
</dbReference>
<evidence type="ECO:0000259" key="8">
    <source>
        <dbReference type="PROSITE" id="PS50198"/>
    </source>
</evidence>
<evidence type="ECO:0000259" key="7">
    <source>
        <dbReference type="PROSITE" id="PS50076"/>
    </source>
</evidence>
<dbReference type="SMART" id="SM00271">
    <property type="entry name" value="DnaJ"/>
    <property type="match status" value="1"/>
</dbReference>
<sequence length="747" mass="82676">MPEKQDIIQVSVKAEESDIITESGSQKYFADFHALLTKPSCREVSVQGPRRDNKAEAIRDCELLRKTFDNEGELGVKRMGESLRNKASDMPVATPEVLEGIYNAMRQSQVAPERLIPPGEGWVRFNDEMLWEPRSEVYFAQKGNQMGKYLMKDAKSNQFESVDTPHQSAEAAVSVRAGGTNILRQGNKLDRTVLLPELKKIARLTLKFPLSFLDSPASAFALFQGIRSAEAADWCAKNFHSKLIPLLAKKIHSWKTEELQKLLDRVLTDLDAEVIKSPHAFSGSSAVLALLLGDRLVISAVGQFRVVLLFDDGSSRELMRGTDLHSDAERIEEARGHIRKDSLIRLPDADSNDAEKVLMARNPFQVLQMEPQALDEKQVRTQYRKMALKVHPDKQTEDAESFKKAFARLDGAKEVLESLCGADSTAVADLHQVLQAEVHTREGAAQLLSVDAAPMTETEQLAEDAAKSSRRGIKKLEKLEHLVKAEYDLAVATYREAVETLRRPASKEALPRQEALRLQSLSMSRALGVRDMRFPAPVVVMRPESVSWQVQRGTRVALLCGATAALTDQQLTKSSAAFKRCPRASALRWCQEMSGNSVMAACLRCETKGEEGQGHGTGPPAKKQKTQQGGGRSIFMRHILFKHQQLRVMDPAARREGAARSSGEAEAKALQVLQRLHAEPNSFVKLCREHSDCASAEQPGTLAGHMGWVARGEQEPAMEEAAFALGLNEFGDLVVTSRGVHLIQRIG</sequence>
<feature type="region of interest" description="Disordered" evidence="6">
    <location>
        <begin position="609"/>
        <end position="629"/>
    </location>
</feature>
<accession>A0A9P1D815</accession>
<dbReference type="Pfam" id="PF00639">
    <property type="entry name" value="Rotamase"/>
    <property type="match status" value="1"/>
</dbReference>
<dbReference type="CDD" id="cd06257">
    <property type="entry name" value="DnaJ"/>
    <property type="match status" value="1"/>
</dbReference>
<dbReference type="PROSITE" id="PS50076">
    <property type="entry name" value="DNAJ_2"/>
    <property type="match status" value="1"/>
</dbReference>
<reference evidence="9" key="1">
    <citation type="submission" date="2022-10" db="EMBL/GenBank/DDBJ databases">
        <authorList>
            <person name="Chen Y."/>
            <person name="Dougan E. K."/>
            <person name="Chan C."/>
            <person name="Rhodes N."/>
            <person name="Thang M."/>
        </authorList>
    </citation>
    <scope>NUCLEOTIDE SEQUENCE</scope>
</reference>
<dbReference type="InterPro" id="IPR000297">
    <property type="entry name" value="PPIase_PpiC"/>
</dbReference>
<evidence type="ECO:0000256" key="2">
    <source>
        <dbReference type="ARBA" id="ARBA00013194"/>
    </source>
</evidence>
<keyword evidence="4 5" id="KW-0413">Isomerase</keyword>
<comment type="caution">
    <text evidence="9">The sequence shown here is derived from an EMBL/GenBank/DDBJ whole genome shotgun (WGS) entry which is preliminary data.</text>
</comment>
<gene>
    <name evidence="9" type="ORF">C1SCF055_LOCUS30688</name>
</gene>
<feature type="domain" description="PpiC" evidence="8">
    <location>
        <begin position="631"/>
        <end position="747"/>
    </location>
</feature>
<dbReference type="InterPro" id="IPR046357">
    <property type="entry name" value="PPIase_dom_sf"/>
</dbReference>
<dbReference type="EMBL" id="CAMXCT030003529">
    <property type="protein sequence ID" value="CAL4792238.1"/>
    <property type="molecule type" value="Genomic_DNA"/>
</dbReference>
<dbReference type="InterPro" id="IPR036869">
    <property type="entry name" value="J_dom_sf"/>
</dbReference>
<evidence type="ECO:0000256" key="6">
    <source>
        <dbReference type="SAM" id="MobiDB-lite"/>
    </source>
</evidence>
<evidence type="ECO:0000256" key="4">
    <source>
        <dbReference type="ARBA" id="ARBA00023235"/>
    </source>
</evidence>
<dbReference type="AlphaFoldDB" id="A0A9P1D815"/>
<dbReference type="Gene3D" id="1.10.287.110">
    <property type="entry name" value="DnaJ domain"/>
    <property type="match status" value="1"/>
</dbReference>
<dbReference type="EMBL" id="CAMXCT010003529">
    <property type="protein sequence ID" value="CAI4004926.1"/>
    <property type="molecule type" value="Genomic_DNA"/>
</dbReference>
<dbReference type="Pfam" id="PF00226">
    <property type="entry name" value="DnaJ"/>
    <property type="match status" value="1"/>
</dbReference>
<dbReference type="PANTHER" id="PTHR10657">
    <property type="entry name" value="PEPTIDYL-PROLYL CIS-TRANS ISOMERASE"/>
    <property type="match status" value="1"/>
</dbReference>
<organism evidence="9">
    <name type="scientific">Cladocopium goreaui</name>
    <dbReference type="NCBI Taxonomy" id="2562237"/>
    <lineage>
        <taxon>Eukaryota</taxon>
        <taxon>Sar</taxon>
        <taxon>Alveolata</taxon>
        <taxon>Dinophyceae</taxon>
        <taxon>Suessiales</taxon>
        <taxon>Symbiodiniaceae</taxon>
        <taxon>Cladocopium</taxon>
    </lineage>
</organism>
<comment type="catalytic activity">
    <reaction evidence="1">
        <text>[protein]-peptidylproline (omega=180) = [protein]-peptidylproline (omega=0)</text>
        <dbReference type="Rhea" id="RHEA:16237"/>
        <dbReference type="Rhea" id="RHEA-COMP:10747"/>
        <dbReference type="Rhea" id="RHEA-COMP:10748"/>
        <dbReference type="ChEBI" id="CHEBI:83833"/>
        <dbReference type="ChEBI" id="CHEBI:83834"/>
        <dbReference type="EC" id="5.2.1.8"/>
    </reaction>
</comment>
<dbReference type="EMBL" id="CAMXCT020003529">
    <property type="protein sequence ID" value="CAL1158301.1"/>
    <property type="molecule type" value="Genomic_DNA"/>
</dbReference>
<dbReference type="SUPFAM" id="SSF54534">
    <property type="entry name" value="FKBP-like"/>
    <property type="match status" value="1"/>
</dbReference>
<evidence type="ECO:0000313" key="11">
    <source>
        <dbReference type="Proteomes" id="UP001152797"/>
    </source>
</evidence>
<dbReference type="OrthoDB" id="2530521at2759"/>
<dbReference type="InterPro" id="IPR001623">
    <property type="entry name" value="DnaJ_domain"/>
</dbReference>
<dbReference type="InterPro" id="IPR001932">
    <property type="entry name" value="PPM-type_phosphatase-like_dom"/>
</dbReference>
<dbReference type="SUPFAM" id="SSF46565">
    <property type="entry name" value="Chaperone J-domain"/>
    <property type="match status" value="1"/>
</dbReference>
<evidence type="ECO:0000256" key="5">
    <source>
        <dbReference type="PROSITE-ProRule" id="PRU00278"/>
    </source>
</evidence>
<feature type="domain" description="J" evidence="7">
    <location>
        <begin position="362"/>
        <end position="421"/>
    </location>
</feature>
<evidence type="ECO:0000256" key="1">
    <source>
        <dbReference type="ARBA" id="ARBA00000971"/>
    </source>
</evidence>
<dbReference type="PANTHER" id="PTHR10657:SF4">
    <property type="entry name" value="PEPTIDYL-PROLYL CIS-TRANS ISOMERASE-RELATED"/>
    <property type="match status" value="1"/>
</dbReference>
<dbReference type="Proteomes" id="UP001152797">
    <property type="component" value="Unassembled WGS sequence"/>
</dbReference>
<dbReference type="Gene3D" id="3.10.50.40">
    <property type="match status" value="1"/>
</dbReference>
<name>A0A9P1D815_9DINO</name>
<protein>
    <recommendedName>
        <fullName evidence="2">peptidylprolyl isomerase</fullName>
        <ecNumber evidence="2">5.2.1.8</ecNumber>
    </recommendedName>
</protein>
<evidence type="ECO:0000313" key="9">
    <source>
        <dbReference type="EMBL" id="CAI4004926.1"/>
    </source>
</evidence>
<evidence type="ECO:0000256" key="3">
    <source>
        <dbReference type="ARBA" id="ARBA00023110"/>
    </source>
</evidence>
<reference evidence="10 11" key="2">
    <citation type="submission" date="2024-05" db="EMBL/GenBank/DDBJ databases">
        <authorList>
            <person name="Chen Y."/>
            <person name="Shah S."/>
            <person name="Dougan E. K."/>
            <person name="Thang M."/>
            <person name="Chan C."/>
        </authorList>
    </citation>
    <scope>NUCLEOTIDE SEQUENCE [LARGE SCALE GENOMIC DNA]</scope>
</reference>
<dbReference type="InterPro" id="IPR051370">
    <property type="entry name" value="PPIase_Pin1"/>
</dbReference>
<dbReference type="InterPro" id="IPR036457">
    <property type="entry name" value="PPM-type-like_dom_sf"/>
</dbReference>
<evidence type="ECO:0000313" key="10">
    <source>
        <dbReference type="EMBL" id="CAL4792238.1"/>
    </source>
</evidence>
<keyword evidence="11" id="KW-1185">Reference proteome</keyword>
<dbReference type="Gene3D" id="3.60.40.10">
    <property type="entry name" value="PPM-type phosphatase domain"/>
    <property type="match status" value="1"/>
</dbReference>
<dbReference type="GO" id="GO:0005634">
    <property type="term" value="C:nucleus"/>
    <property type="evidence" value="ECO:0007669"/>
    <property type="project" value="TreeGrafter"/>
</dbReference>